<dbReference type="Pfam" id="PF12969">
    <property type="entry name" value="DUF3857"/>
    <property type="match status" value="1"/>
</dbReference>
<dbReference type="Pfam" id="PF01841">
    <property type="entry name" value="Transglut_core"/>
    <property type="match status" value="1"/>
</dbReference>
<dbReference type="Gene3D" id="3.10.620.30">
    <property type="match status" value="1"/>
</dbReference>
<feature type="domain" description="Transglutaminase-like" evidence="2">
    <location>
        <begin position="314"/>
        <end position="385"/>
    </location>
</feature>
<feature type="domain" description="DUF3857" evidence="3">
    <location>
        <begin position="68"/>
        <end position="192"/>
    </location>
</feature>
<evidence type="ECO:0000259" key="3">
    <source>
        <dbReference type="Pfam" id="PF12969"/>
    </source>
</evidence>
<dbReference type="STRING" id="908615.SAMN05421540_104134"/>
<keyword evidence="5" id="KW-1185">Reference proteome</keyword>
<keyword evidence="1" id="KW-0732">Signal</keyword>
<evidence type="ECO:0000259" key="2">
    <source>
        <dbReference type="Pfam" id="PF01841"/>
    </source>
</evidence>
<dbReference type="Gene3D" id="2.60.120.1130">
    <property type="match status" value="1"/>
</dbReference>
<sequence>MKKYIIIICLIALSTSAYSQVEMKEVSIEDLTQNVHPKDSTASAAILFDQGDLDFNYDSGWNYRLDVKTRIKIYNQDGYDQANIEIPYYKGNSNAESESISYLKAVIYNLVDGEIVETKVSKKDIFEEEINDVVNKIKFAFPKVEDGSIIEYSCRYTSPHVSTLPTWNFQQDIPVDYSVINYNFPDKFLNYKPIIRGFHHVYTSEEFASGKVDAINSETARSTKRASFETNFKKIVHHAENIPKISGESYVNNINNYLTSVKYELLAYRGFAQNAKRNILNVNWGDVTKAIYKSNNFGDQISKQNYFKSDIDKIILKSGSDYDKMNHIFEFVKSKMEWNKKNRLFTSDKIQKVYKEGRGNSADINIMLNAMLQYAKLDAKPVLSSTISNGIPFSPTISGLNYVTSLVRIDGQTYLLDATSKYSKPNLLPRRALNWNGIIITESGFTSEIDLMPTKVSKINTMLSADLSTEGEISGKIRRVYFDYFALNYRSNISKKSIEDQTETLENKYQNTKISNLSNSDVEDISKPVMQTFDFKSESNYVDIIGGKLYISPMLFLALDENPFKTKTRDYPIDFTYPRESKLMLTINIPEGYMPDYVPEQSVIALPNDKGMFKYFAAANENKIQLSVTTTIKANILPADFYQSLKEFFQTIVEKENEKIVLKKV</sequence>
<dbReference type="InterPro" id="IPR002931">
    <property type="entry name" value="Transglutaminase-like"/>
</dbReference>
<protein>
    <submittedName>
        <fullName evidence="4">Uncharacterized protein</fullName>
    </submittedName>
</protein>
<dbReference type="EMBL" id="FNQF01000004">
    <property type="protein sequence ID" value="SEA24928.1"/>
    <property type="molecule type" value="Genomic_DNA"/>
</dbReference>
<feature type="signal peptide" evidence="1">
    <location>
        <begin position="1"/>
        <end position="19"/>
    </location>
</feature>
<organism evidence="4 5">
    <name type="scientific">Psychroflexus halocasei</name>
    <dbReference type="NCBI Taxonomy" id="908615"/>
    <lineage>
        <taxon>Bacteria</taxon>
        <taxon>Pseudomonadati</taxon>
        <taxon>Bacteroidota</taxon>
        <taxon>Flavobacteriia</taxon>
        <taxon>Flavobacteriales</taxon>
        <taxon>Flavobacteriaceae</taxon>
        <taxon>Psychroflexus</taxon>
    </lineage>
</organism>
<evidence type="ECO:0000256" key="1">
    <source>
        <dbReference type="SAM" id="SignalP"/>
    </source>
</evidence>
<dbReference type="AlphaFoldDB" id="A0A1H3ZMP9"/>
<reference evidence="4 5" key="1">
    <citation type="submission" date="2016-10" db="EMBL/GenBank/DDBJ databases">
        <authorList>
            <person name="de Groot N.N."/>
        </authorList>
    </citation>
    <scope>NUCLEOTIDE SEQUENCE [LARGE SCALE GENOMIC DNA]</scope>
    <source>
        <strain evidence="4 5">DSM 23581</strain>
    </source>
</reference>
<dbReference type="Proteomes" id="UP000198820">
    <property type="component" value="Unassembled WGS sequence"/>
</dbReference>
<feature type="chain" id="PRO_5011621931" evidence="1">
    <location>
        <begin position="20"/>
        <end position="665"/>
    </location>
</feature>
<gene>
    <name evidence="4" type="ORF">SAMN05421540_104134</name>
</gene>
<dbReference type="Gene3D" id="2.60.40.3140">
    <property type="match status" value="1"/>
</dbReference>
<dbReference type="RefSeq" id="WP_093241665.1">
    <property type="nucleotide sequence ID" value="NZ_FNQF01000004.1"/>
</dbReference>
<name>A0A1H3ZMP9_9FLAO</name>
<evidence type="ECO:0000313" key="4">
    <source>
        <dbReference type="EMBL" id="SEA24928.1"/>
    </source>
</evidence>
<proteinExistence type="predicted"/>
<dbReference type="InterPro" id="IPR024618">
    <property type="entry name" value="DUF3857"/>
</dbReference>
<accession>A0A1H3ZMP9</accession>
<evidence type="ECO:0000313" key="5">
    <source>
        <dbReference type="Proteomes" id="UP000198820"/>
    </source>
</evidence>